<proteinExistence type="inferred from homology"/>
<feature type="compositionally biased region" description="Polar residues" evidence="9">
    <location>
        <begin position="154"/>
        <end position="172"/>
    </location>
</feature>
<feature type="domain" description="C2H2-type" evidence="10">
    <location>
        <begin position="385"/>
        <end position="408"/>
    </location>
</feature>
<feature type="domain" description="C2H2-type" evidence="10">
    <location>
        <begin position="357"/>
        <end position="384"/>
    </location>
</feature>
<evidence type="ECO:0000256" key="6">
    <source>
        <dbReference type="ARBA" id="ARBA00022833"/>
    </source>
</evidence>
<feature type="region of interest" description="Disordered" evidence="9">
    <location>
        <begin position="98"/>
        <end position="125"/>
    </location>
</feature>
<dbReference type="Gene3D" id="3.30.160.60">
    <property type="entry name" value="Classic Zinc Finger"/>
    <property type="match status" value="6"/>
</dbReference>
<comment type="similarity">
    <text evidence="2">Belongs to the krueppel C2H2-type zinc-finger protein family.</text>
</comment>
<dbReference type="Pfam" id="PF00096">
    <property type="entry name" value="zf-C2H2"/>
    <property type="match status" value="4"/>
</dbReference>
<evidence type="ECO:0000256" key="7">
    <source>
        <dbReference type="ARBA" id="ARBA00023242"/>
    </source>
</evidence>
<evidence type="ECO:0000256" key="9">
    <source>
        <dbReference type="SAM" id="MobiDB-lite"/>
    </source>
</evidence>
<feature type="domain" description="C2H2-type" evidence="10">
    <location>
        <begin position="212"/>
        <end position="239"/>
    </location>
</feature>
<sequence length="582" mass="62233">MHWFGEFMANHAVKDCAQQEVLCATREGPGHKVVGLKAQTRHPHGKLPPSYGLQPRHEQREQSTEEGRNCSCGQPNQQHARTCPGYPLSPTFASFLSLKPRENPSSRTKASKSSRNCLPKDSSAGAMGQNLGLGLEMSLEQAARDPNCSYVAESGQQLPKQQSQNTADPIQGSQPHPALPCLCFQTCAQFLCQNQSSLAESALSPAQSPGPFPCFSCQRTFQTCAQLLRHQQSHGQQEGVSQHLCMHCAASFPRPALLLQHQRSQHASKPCGFLCTECGRAFNSHSNLRIHLNVHTGARPYSCADCGKSFSQSGALRVHQRIHTGERPYTCTYCGRGFSNLAGLRAHERTHTGEKPYPCAQCGKCFTQSGALKIHTRIHTGERPFICGHCGKGFSSHSGIRFHHRTVHGAIPKLSITVDTHSDLSPTATPSSIGSSSNTSLGLGANSNVSSPASVYSNANACIGPSSNLKTDNSPGMDMASPSFSGPASPPGSSIDLRTGSKALPKLGLDPGISGLDLSCGSVGREHRMQTCEGEDCGERARGASSRTMHRALEQHDSQTAGEGAVLDKEGGERETVGSLIP</sequence>
<dbReference type="PROSITE" id="PS00028">
    <property type="entry name" value="ZINC_FINGER_C2H2_1"/>
    <property type="match status" value="6"/>
</dbReference>
<comment type="caution">
    <text evidence="11">The sequence shown here is derived from an EMBL/GenBank/DDBJ whole genome shotgun (WGS) entry which is preliminary data.</text>
</comment>
<feature type="region of interest" description="Disordered" evidence="9">
    <location>
        <begin position="466"/>
        <end position="499"/>
    </location>
</feature>
<dbReference type="InterPro" id="IPR013087">
    <property type="entry name" value="Znf_C2H2_type"/>
</dbReference>
<keyword evidence="5 8" id="KW-0863">Zinc-finger</keyword>
<feature type="compositionally biased region" description="Low complexity" evidence="9">
    <location>
        <begin position="480"/>
        <end position="494"/>
    </location>
</feature>
<dbReference type="GO" id="GO:0045944">
    <property type="term" value="P:positive regulation of transcription by RNA polymerase II"/>
    <property type="evidence" value="ECO:0007669"/>
    <property type="project" value="UniProtKB-ARBA"/>
</dbReference>
<dbReference type="GO" id="GO:0008270">
    <property type="term" value="F:zinc ion binding"/>
    <property type="evidence" value="ECO:0007669"/>
    <property type="project" value="UniProtKB-KW"/>
</dbReference>
<dbReference type="GO" id="GO:0000981">
    <property type="term" value="F:DNA-binding transcription factor activity, RNA polymerase II-specific"/>
    <property type="evidence" value="ECO:0007669"/>
    <property type="project" value="TreeGrafter"/>
</dbReference>
<feature type="domain" description="C2H2-type" evidence="10">
    <location>
        <begin position="273"/>
        <end position="300"/>
    </location>
</feature>
<dbReference type="GO" id="GO:0005634">
    <property type="term" value="C:nucleus"/>
    <property type="evidence" value="ECO:0007669"/>
    <property type="project" value="UniProtKB-SubCell"/>
</dbReference>
<dbReference type="FunFam" id="3.30.160.60:FF:000251">
    <property type="entry name" value="FEZ family zinc finger 2"/>
    <property type="match status" value="1"/>
</dbReference>
<dbReference type="Proteomes" id="UP000829720">
    <property type="component" value="Unassembled WGS sequence"/>
</dbReference>
<keyword evidence="3" id="KW-0479">Metal-binding</keyword>
<evidence type="ECO:0000259" key="10">
    <source>
        <dbReference type="PROSITE" id="PS50157"/>
    </source>
</evidence>
<dbReference type="SUPFAM" id="SSF57667">
    <property type="entry name" value="beta-beta-alpha zinc fingers"/>
    <property type="match status" value="4"/>
</dbReference>
<dbReference type="FunFam" id="3.30.160.60:FF:002343">
    <property type="entry name" value="Zinc finger protein 33A"/>
    <property type="match status" value="2"/>
</dbReference>
<feature type="region of interest" description="Disordered" evidence="9">
    <location>
        <begin position="37"/>
        <end position="76"/>
    </location>
</feature>
<feature type="region of interest" description="Disordered" evidence="9">
    <location>
        <begin position="150"/>
        <end position="172"/>
    </location>
</feature>
<dbReference type="FunFam" id="3.30.160.60:FF:001158">
    <property type="entry name" value="zinc finger protein 22"/>
    <property type="match status" value="1"/>
</dbReference>
<feature type="compositionally biased region" description="Polar residues" evidence="9">
    <location>
        <begin position="105"/>
        <end position="116"/>
    </location>
</feature>
<comment type="subcellular location">
    <subcellularLocation>
        <location evidence="1">Nucleus</location>
    </subcellularLocation>
</comment>
<dbReference type="AlphaFoldDB" id="A0A8T3E3U7"/>
<dbReference type="InterPro" id="IPR050329">
    <property type="entry name" value="GLI_C2H2-zinc-finger"/>
</dbReference>
<dbReference type="GO" id="GO:0000978">
    <property type="term" value="F:RNA polymerase II cis-regulatory region sequence-specific DNA binding"/>
    <property type="evidence" value="ECO:0007669"/>
    <property type="project" value="TreeGrafter"/>
</dbReference>
<keyword evidence="7" id="KW-0539">Nucleus</keyword>
<accession>A0A8T3E3U7</accession>
<dbReference type="SMART" id="SM00355">
    <property type="entry name" value="ZnF_C2H2"/>
    <property type="match status" value="8"/>
</dbReference>
<gene>
    <name evidence="11" type="ORF">AGOR_G00035650</name>
</gene>
<evidence type="ECO:0000313" key="12">
    <source>
        <dbReference type="Proteomes" id="UP000829720"/>
    </source>
</evidence>
<feature type="domain" description="C2H2-type" evidence="10">
    <location>
        <begin position="329"/>
        <end position="356"/>
    </location>
</feature>
<evidence type="ECO:0000256" key="4">
    <source>
        <dbReference type="ARBA" id="ARBA00022737"/>
    </source>
</evidence>
<protein>
    <recommendedName>
        <fullName evidence="10">C2H2-type domain-containing protein</fullName>
    </recommendedName>
</protein>
<reference evidence="11" key="1">
    <citation type="submission" date="2021-01" db="EMBL/GenBank/DDBJ databases">
        <authorList>
            <person name="Zahm M."/>
            <person name="Roques C."/>
            <person name="Cabau C."/>
            <person name="Klopp C."/>
            <person name="Donnadieu C."/>
            <person name="Jouanno E."/>
            <person name="Lampietro C."/>
            <person name="Louis A."/>
            <person name="Herpin A."/>
            <person name="Echchiki A."/>
            <person name="Berthelot C."/>
            <person name="Parey E."/>
            <person name="Roest-Crollius H."/>
            <person name="Braasch I."/>
            <person name="Postlethwait J."/>
            <person name="Bobe J."/>
            <person name="Montfort J."/>
            <person name="Bouchez O."/>
            <person name="Begum T."/>
            <person name="Mejri S."/>
            <person name="Adams A."/>
            <person name="Chen W.-J."/>
            <person name="Guiguen Y."/>
        </authorList>
    </citation>
    <scope>NUCLEOTIDE SEQUENCE</scope>
    <source>
        <tissue evidence="11">Blood</tissue>
    </source>
</reference>
<keyword evidence="4" id="KW-0677">Repeat</keyword>
<evidence type="ECO:0000256" key="3">
    <source>
        <dbReference type="ARBA" id="ARBA00022723"/>
    </source>
</evidence>
<evidence type="ECO:0000256" key="5">
    <source>
        <dbReference type="ARBA" id="ARBA00022771"/>
    </source>
</evidence>
<keyword evidence="12" id="KW-1185">Reference proteome</keyword>
<feature type="region of interest" description="Disordered" evidence="9">
    <location>
        <begin position="555"/>
        <end position="582"/>
    </location>
</feature>
<feature type="domain" description="C2H2-type" evidence="10">
    <location>
        <begin position="243"/>
        <end position="270"/>
    </location>
</feature>
<feature type="compositionally biased region" description="Basic and acidic residues" evidence="9">
    <location>
        <begin position="566"/>
        <end position="576"/>
    </location>
</feature>
<name>A0A8T3E3U7_9TELE</name>
<dbReference type="PANTHER" id="PTHR19818:SF162">
    <property type="entry name" value="GASTRULA ZINC FINGER PROTEIN XLCGF57.1-RELATED"/>
    <property type="match status" value="1"/>
</dbReference>
<dbReference type="OrthoDB" id="8113227at2759"/>
<dbReference type="InterPro" id="IPR036236">
    <property type="entry name" value="Znf_C2H2_sf"/>
</dbReference>
<dbReference type="FunFam" id="3.30.160.60:FF:001049">
    <property type="entry name" value="zinc finger protein 319"/>
    <property type="match status" value="1"/>
</dbReference>
<dbReference type="PROSITE" id="PS50157">
    <property type="entry name" value="ZINC_FINGER_C2H2_2"/>
    <property type="match status" value="7"/>
</dbReference>
<feature type="domain" description="C2H2-type" evidence="10">
    <location>
        <begin position="301"/>
        <end position="328"/>
    </location>
</feature>
<evidence type="ECO:0000256" key="8">
    <source>
        <dbReference type="PROSITE-ProRule" id="PRU00042"/>
    </source>
</evidence>
<evidence type="ECO:0000256" key="1">
    <source>
        <dbReference type="ARBA" id="ARBA00004123"/>
    </source>
</evidence>
<dbReference type="EMBL" id="JAERUA010000003">
    <property type="protein sequence ID" value="KAI1901558.1"/>
    <property type="molecule type" value="Genomic_DNA"/>
</dbReference>
<evidence type="ECO:0000256" key="2">
    <source>
        <dbReference type="ARBA" id="ARBA00006991"/>
    </source>
</evidence>
<evidence type="ECO:0000313" key="11">
    <source>
        <dbReference type="EMBL" id="KAI1901558.1"/>
    </source>
</evidence>
<organism evidence="11 12">
    <name type="scientific">Albula goreensis</name>
    <dbReference type="NCBI Taxonomy" id="1534307"/>
    <lineage>
        <taxon>Eukaryota</taxon>
        <taxon>Metazoa</taxon>
        <taxon>Chordata</taxon>
        <taxon>Craniata</taxon>
        <taxon>Vertebrata</taxon>
        <taxon>Euteleostomi</taxon>
        <taxon>Actinopterygii</taxon>
        <taxon>Neopterygii</taxon>
        <taxon>Teleostei</taxon>
        <taxon>Albuliformes</taxon>
        <taxon>Albulidae</taxon>
        <taxon>Albula</taxon>
    </lineage>
</organism>
<keyword evidence="6" id="KW-0862">Zinc</keyword>
<feature type="compositionally biased region" description="Basic and acidic residues" evidence="9">
    <location>
        <begin position="55"/>
        <end position="68"/>
    </location>
</feature>
<dbReference type="PANTHER" id="PTHR19818">
    <property type="entry name" value="ZINC FINGER PROTEIN ZIC AND GLI"/>
    <property type="match status" value="1"/>
</dbReference>